<proteinExistence type="predicted"/>
<dbReference type="InterPro" id="IPR038694">
    <property type="entry name" value="DUF427_sf"/>
</dbReference>
<feature type="domain" description="DUF427" evidence="2">
    <location>
        <begin position="32"/>
        <end position="124"/>
    </location>
</feature>
<evidence type="ECO:0000313" key="3">
    <source>
        <dbReference type="EMBL" id="MCD2193107.1"/>
    </source>
</evidence>
<sequence>MGITREQPGPGQESVWDYPRPPRAERDTRRAVVTLAGTVVVDTADLVRVLETSHPPTFYLPRTAFAEGVLRPAQRRTVCEWKGTARYVDIVVPGTVLEAVGWWYPEGDVSATYPELADRVSLYPAPFDEITLDGERVVPQPGGFYGGWITADVVGPFKGGPGSWGW</sequence>
<dbReference type="RefSeq" id="WP_230730760.1">
    <property type="nucleotide sequence ID" value="NZ_JAJNDB010000001.1"/>
</dbReference>
<gene>
    <name evidence="3" type="ORF">LQ327_06855</name>
</gene>
<evidence type="ECO:0000259" key="2">
    <source>
        <dbReference type="Pfam" id="PF04248"/>
    </source>
</evidence>
<dbReference type="PANTHER" id="PTHR43058">
    <property type="entry name" value="SLR0655 PROTEIN"/>
    <property type="match status" value="1"/>
</dbReference>
<name>A0ABS8P4C3_9PSEU</name>
<dbReference type="EMBL" id="JAJNDB010000001">
    <property type="protein sequence ID" value="MCD2193107.1"/>
    <property type="molecule type" value="Genomic_DNA"/>
</dbReference>
<dbReference type="InterPro" id="IPR007361">
    <property type="entry name" value="DUF427"/>
</dbReference>
<evidence type="ECO:0000256" key="1">
    <source>
        <dbReference type="SAM" id="MobiDB-lite"/>
    </source>
</evidence>
<dbReference type="PANTHER" id="PTHR43058:SF1">
    <property type="entry name" value="DUF427 DOMAIN-CONTAINING PROTEIN"/>
    <property type="match status" value="1"/>
</dbReference>
<dbReference type="Proteomes" id="UP001199469">
    <property type="component" value="Unassembled WGS sequence"/>
</dbReference>
<protein>
    <submittedName>
        <fullName evidence="3">DUF427 domain-containing protein</fullName>
    </submittedName>
</protein>
<organism evidence="3 4">
    <name type="scientific">Actinomycetospora endophytica</name>
    <dbReference type="NCBI Taxonomy" id="2291215"/>
    <lineage>
        <taxon>Bacteria</taxon>
        <taxon>Bacillati</taxon>
        <taxon>Actinomycetota</taxon>
        <taxon>Actinomycetes</taxon>
        <taxon>Pseudonocardiales</taxon>
        <taxon>Pseudonocardiaceae</taxon>
        <taxon>Actinomycetospora</taxon>
    </lineage>
</organism>
<comment type="caution">
    <text evidence="3">The sequence shown here is derived from an EMBL/GenBank/DDBJ whole genome shotgun (WGS) entry which is preliminary data.</text>
</comment>
<dbReference type="Pfam" id="PF04248">
    <property type="entry name" value="NTP_transf_9"/>
    <property type="match status" value="1"/>
</dbReference>
<reference evidence="3 4" key="1">
    <citation type="submission" date="2021-11" db="EMBL/GenBank/DDBJ databases">
        <title>Draft genome sequence of Actinomycetospora sp. SF1 isolated from the rhizosphere soil.</title>
        <authorList>
            <person name="Duangmal K."/>
            <person name="Chantavorakit T."/>
        </authorList>
    </citation>
    <scope>NUCLEOTIDE SEQUENCE [LARGE SCALE GENOMIC DNA]</scope>
    <source>
        <strain evidence="3 4">TBRC 5722</strain>
    </source>
</reference>
<evidence type="ECO:0000313" key="4">
    <source>
        <dbReference type="Proteomes" id="UP001199469"/>
    </source>
</evidence>
<accession>A0ABS8P4C3</accession>
<feature type="region of interest" description="Disordered" evidence="1">
    <location>
        <begin position="1"/>
        <end position="23"/>
    </location>
</feature>
<dbReference type="Gene3D" id="2.170.150.40">
    <property type="entry name" value="Domain of unknown function (DUF427)"/>
    <property type="match status" value="1"/>
</dbReference>
<keyword evidence="4" id="KW-1185">Reference proteome</keyword>